<dbReference type="AlphaFoldDB" id="A0A0V0I5S3"/>
<proteinExistence type="predicted"/>
<dbReference type="EMBL" id="GEDG01010599">
    <property type="protein sequence ID" value="JAP27980.1"/>
    <property type="molecule type" value="Transcribed_RNA"/>
</dbReference>
<accession>A0A0V0I5S3</accession>
<organism evidence="1">
    <name type="scientific">Solanum chacoense</name>
    <name type="common">Chaco potato</name>
    <dbReference type="NCBI Taxonomy" id="4108"/>
    <lineage>
        <taxon>Eukaryota</taxon>
        <taxon>Viridiplantae</taxon>
        <taxon>Streptophyta</taxon>
        <taxon>Embryophyta</taxon>
        <taxon>Tracheophyta</taxon>
        <taxon>Spermatophyta</taxon>
        <taxon>Magnoliopsida</taxon>
        <taxon>eudicotyledons</taxon>
        <taxon>Gunneridae</taxon>
        <taxon>Pentapetalae</taxon>
        <taxon>asterids</taxon>
        <taxon>lamiids</taxon>
        <taxon>Solanales</taxon>
        <taxon>Solanaceae</taxon>
        <taxon>Solanoideae</taxon>
        <taxon>Solaneae</taxon>
        <taxon>Solanum</taxon>
    </lineage>
</organism>
<protein>
    <submittedName>
        <fullName evidence="1">Putative ovule protein</fullName>
    </submittedName>
</protein>
<name>A0A0V0I5S3_SOLCH</name>
<sequence length="68" mass="7711">MRLTHRSWTAVRGTSPDEAAATKLITRAATFTDGSRTNWERTNVFLSILFLFKKATKYMALKTNCSLL</sequence>
<reference evidence="1" key="1">
    <citation type="submission" date="2015-12" db="EMBL/GenBank/DDBJ databases">
        <title>Gene expression during late stages of embryo sac development: a critical building block for successful pollen-pistil interactions.</title>
        <authorList>
            <person name="Liu Y."/>
            <person name="Joly V."/>
            <person name="Sabar M."/>
            <person name="Matton D.P."/>
        </authorList>
    </citation>
    <scope>NUCLEOTIDE SEQUENCE</scope>
</reference>
<evidence type="ECO:0000313" key="1">
    <source>
        <dbReference type="EMBL" id="JAP27980.1"/>
    </source>
</evidence>